<name>A0ABS4KI45_9FIRM</name>
<accession>A0ABS4KI45</accession>
<evidence type="ECO:0000259" key="2">
    <source>
        <dbReference type="Pfam" id="PF20250"/>
    </source>
</evidence>
<dbReference type="EMBL" id="JAGGLI010000001">
    <property type="protein sequence ID" value="MBP2026299.1"/>
    <property type="molecule type" value="Genomic_DNA"/>
</dbReference>
<sequence length="528" mass="58958">MKLYEDNNVEVTLDEQNGVFLLVKNNEISMNYFQDVSKKIPRVKVTDFMGLKKAFDITGVISKIGEYKDMIEFHPSADEMSGHVTINCTSEEIRNYGEDSIKADIIRILEEKGVTEGVNLEDLEEEMYLSDKILVCQGIKPVDGVDAKIKYFEFSEKKPKIKSDGKVDNYDMNLIDPVQKGGWLGEKILATEGKEGRNIFGKTIPAKPGRDYMLKYDKKSVLEMPEGNKIILTAKYDGAVKVQEGKIGVDNHLMIDGNVDFKTGNINFDGFVTINGIVEDLFSVVATKDIIIKGPIGIGAVGVIQSLEGNVSVLGGINGKYKGKILAGKNVYIKYVNEAEIEAEGDINIGLYAFESTLKGEKIVLSPEKGRIVGGKIEAKHLVVANTLGNAMEKATKIKVLGFDRNQIKVELESIKFEFNETIFKANRLKRQLEIMEINKDTLSEKDLFAYKGMLLTYESILDEINMLNSKFKQVEEKLRTKGEGEVKILKSAYPKTILEIKNLQKIVKSVITGSFYVKDNALHLSDV</sequence>
<dbReference type="PANTHER" id="PTHR38032">
    <property type="entry name" value="POLYMERASE-RELATED"/>
    <property type="match status" value="1"/>
</dbReference>
<feature type="coiled-coil region" evidence="1">
    <location>
        <begin position="426"/>
        <end position="478"/>
    </location>
</feature>
<dbReference type="Proteomes" id="UP001314903">
    <property type="component" value="Unassembled WGS sequence"/>
</dbReference>
<gene>
    <name evidence="3" type="ORF">J2Z35_000088</name>
</gene>
<dbReference type="RefSeq" id="WP_209658215.1">
    <property type="nucleotide sequence ID" value="NZ_JAGGLI010000001.1"/>
</dbReference>
<evidence type="ECO:0000313" key="4">
    <source>
        <dbReference type="Proteomes" id="UP001314903"/>
    </source>
</evidence>
<organism evidence="3 4">
    <name type="scientific">Acetoanaerobium pronyense</name>
    <dbReference type="NCBI Taxonomy" id="1482736"/>
    <lineage>
        <taxon>Bacteria</taxon>
        <taxon>Bacillati</taxon>
        <taxon>Bacillota</taxon>
        <taxon>Clostridia</taxon>
        <taxon>Peptostreptococcales</taxon>
        <taxon>Filifactoraceae</taxon>
        <taxon>Acetoanaerobium</taxon>
    </lineage>
</organism>
<dbReference type="InterPro" id="IPR046865">
    <property type="entry name" value="FapA_b_solenoid"/>
</dbReference>
<dbReference type="InterPro" id="IPR046866">
    <property type="entry name" value="FapA_N"/>
</dbReference>
<protein>
    <submittedName>
        <fullName evidence="3">Uncharacterized protein (DUF342 family)</fullName>
    </submittedName>
</protein>
<feature type="domain" description="Flagellar Assembly Protein A N-terminal region" evidence="2">
    <location>
        <begin position="74"/>
        <end position="244"/>
    </location>
</feature>
<comment type="caution">
    <text evidence="3">The sequence shown here is derived from an EMBL/GenBank/DDBJ whole genome shotgun (WGS) entry which is preliminary data.</text>
</comment>
<reference evidence="3 4" key="1">
    <citation type="submission" date="2021-03" db="EMBL/GenBank/DDBJ databases">
        <title>Genomic Encyclopedia of Type Strains, Phase IV (KMG-IV): sequencing the most valuable type-strain genomes for metagenomic binning, comparative biology and taxonomic classification.</title>
        <authorList>
            <person name="Goeker M."/>
        </authorList>
    </citation>
    <scope>NUCLEOTIDE SEQUENCE [LARGE SCALE GENOMIC DNA]</scope>
    <source>
        <strain evidence="3 4">DSM 27512</strain>
    </source>
</reference>
<evidence type="ECO:0000256" key="1">
    <source>
        <dbReference type="SAM" id="Coils"/>
    </source>
</evidence>
<dbReference type="Pfam" id="PF20250">
    <property type="entry name" value="FapA_N"/>
    <property type="match status" value="1"/>
</dbReference>
<evidence type="ECO:0000313" key="3">
    <source>
        <dbReference type="EMBL" id="MBP2026299.1"/>
    </source>
</evidence>
<keyword evidence="4" id="KW-1185">Reference proteome</keyword>
<dbReference type="PANTHER" id="PTHR38032:SF1">
    <property type="entry name" value="RNA-BINDING PROTEIN KHPB N-TERMINAL DOMAIN-CONTAINING PROTEIN"/>
    <property type="match status" value="1"/>
</dbReference>
<proteinExistence type="predicted"/>
<dbReference type="InterPro" id="IPR005646">
    <property type="entry name" value="FapA"/>
</dbReference>
<keyword evidence="1" id="KW-0175">Coiled coil</keyword>
<dbReference type="Pfam" id="PF03961">
    <property type="entry name" value="FapA"/>
    <property type="match status" value="1"/>
</dbReference>